<keyword evidence="7 10" id="KW-0503">Monooxygenase</keyword>
<evidence type="ECO:0000256" key="8">
    <source>
        <dbReference type="ARBA" id="ARBA00055645"/>
    </source>
</evidence>
<name>A0A328DKN3_9ASTE</name>
<dbReference type="GO" id="GO:0004497">
    <property type="term" value="F:monooxygenase activity"/>
    <property type="evidence" value="ECO:0007669"/>
    <property type="project" value="UniProtKB-KW"/>
</dbReference>
<dbReference type="FunFam" id="1.10.630.10:FF:000011">
    <property type="entry name" value="Cytochrome P450 83B1"/>
    <property type="match status" value="1"/>
</dbReference>
<evidence type="ECO:0000256" key="3">
    <source>
        <dbReference type="ARBA" id="ARBA00022617"/>
    </source>
</evidence>
<dbReference type="Proteomes" id="UP000249390">
    <property type="component" value="Unassembled WGS sequence"/>
</dbReference>
<evidence type="ECO:0000256" key="10">
    <source>
        <dbReference type="RuleBase" id="RU000461"/>
    </source>
</evidence>
<evidence type="ECO:0000256" key="9">
    <source>
        <dbReference type="PIRSR" id="PIRSR602401-1"/>
    </source>
</evidence>
<keyword evidence="3 9" id="KW-0349">Heme</keyword>
<gene>
    <name evidence="11" type="ORF">DM860_006308</name>
</gene>
<dbReference type="CDD" id="cd11072">
    <property type="entry name" value="CYP71-like"/>
    <property type="match status" value="1"/>
</dbReference>
<evidence type="ECO:0000256" key="1">
    <source>
        <dbReference type="ARBA" id="ARBA00001971"/>
    </source>
</evidence>
<dbReference type="PRINTS" id="PR00463">
    <property type="entry name" value="EP450I"/>
</dbReference>
<dbReference type="PANTHER" id="PTHR47955:SF19">
    <property type="entry name" value="CYTOCHROME P450 71A9-LIKE ISOFORM X1"/>
    <property type="match status" value="1"/>
</dbReference>
<comment type="similarity">
    <text evidence="2 10">Belongs to the cytochrome P450 family.</text>
</comment>
<dbReference type="GO" id="GO:0020037">
    <property type="term" value="F:heme binding"/>
    <property type="evidence" value="ECO:0007669"/>
    <property type="project" value="InterPro"/>
</dbReference>
<dbReference type="InterPro" id="IPR002401">
    <property type="entry name" value="Cyt_P450_E_grp-I"/>
</dbReference>
<dbReference type="AlphaFoldDB" id="A0A328DKN3"/>
<evidence type="ECO:0000256" key="6">
    <source>
        <dbReference type="ARBA" id="ARBA00023004"/>
    </source>
</evidence>
<accession>A0A328DKN3</accession>
<keyword evidence="4 9" id="KW-0479">Metal-binding</keyword>
<evidence type="ECO:0000313" key="11">
    <source>
        <dbReference type="EMBL" id="RAL46154.1"/>
    </source>
</evidence>
<keyword evidence="12" id="KW-1185">Reference proteome</keyword>
<evidence type="ECO:0000256" key="4">
    <source>
        <dbReference type="ARBA" id="ARBA00022723"/>
    </source>
</evidence>
<protein>
    <submittedName>
        <fullName evidence="11">Uncharacterized protein</fullName>
    </submittedName>
</protein>
<dbReference type="SUPFAM" id="SSF48264">
    <property type="entry name" value="Cytochrome P450"/>
    <property type="match status" value="1"/>
</dbReference>
<evidence type="ECO:0000256" key="2">
    <source>
        <dbReference type="ARBA" id="ARBA00010617"/>
    </source>
</evidence>
<organism evidence="11 12">
    <name type="scientific">Cuscuta australis</name>
    <dbReference type="NCBI Taxonomy" id="267555"/>
    <lineage>
        <taxon>Eukaryota</taxon>
        <taxon>Viridiplantae</taxon>
        <taxon>Streptophyta</taxon>
        <taxon>Embryophyta</taxon>
        <taxon>Tracheophyta</taxon>
        <taxon>Spermatophyta</taxon>
        <taxon>Magnoliopsida</taxon>
        <taxon>eudicotyledons</taxon>
        <taxon>Gunneridae</taxon>
        <taxon>Pentapetalae</taxon>
        <taxon>asterids</taxon>
        <taxon>lamiids</taxon>
        <taxon>Solanales</taxon>
        <taxon>Convolvulaceae</taxon>
        <taxon>Cuscuteae</taxon>
        <taxon>Cuscuta</taxon>
        <taxon>Cuscuta subgen. Grammica</taxon>
        <taxon>Cuscuta sect. Cleistogrammica</taxon>
    </lineage>
</organism>
<dbReference type="PANTHER" id="PTHR47955">
    <property type="entry name" value="CYTOCHROME P450 FAMILY 71 PROTEIN"/>
    <property type="match status" value="1"/>
</dbReference>
<dbReference type="PRINTS" id="PR00385">
    <property type="entry name" value="P450"/>
</dbReference>
<dbReference type="InterPro" id="IPR017972">
    <property type="entry name" value="Cyt_P450_CS"/>
</dbReference>
<keyword evidence="5 10" id="KW-0560">Oxidoreductase</keyword>
<dbReference type="Gene3D" id="1.10.630.10">
    <property type="entry name" value="Cytochrome P450"/>
    <property type="match status" value="1"/>
</dbReference>
<sequence length="511" mass="57129">MIIPFVLSSSFLALIITFLIRKLFLVNKKTQLLPPAPRKIPIIGHLHHLILGNSPPHLALHRLSEQFRGGGGGLMFLQLGSVPTLVVSTADAARAIFRDHDIVFSGRPPLYAGRKISYNCADVTFSSYGEYWREVRKVLVLELLSAKRALGFAAVREAEVGRMIDRIALSCSPTTSIDLSEAAMSLANGVVCRAAFGKRRDGGEVKFQEILQETQNLLGEPNLADFFPKLGGWMNKVNGFDSRLEKNCRDLDRFLNKVMEEHLDELDTRPDDDDDDDIVHSLLRIQRSQNGSSVPLTTENIKAVLLDVFVAGSDTSASTIVWTMTELMKNPNTMRKAQSEVRQLLKGKQRVNESDLPNLDYLKMVLKESFRLHPPAPLLVPRETTDNCTVCGYDIPAKTRVFINAMSIGRDPRTWENPSEFWPERFEDGGVDYRGTHFELIPFGVGRRGCPGINFAVPLVELALANLLYRFDWHLPAGVEDVDMEETFGITVHKKTPLCLLASLSPSHTHN</sequence>
<dbReference type="PROSITE" id="PS00086">
    <property type="entry name" value="CYTOCHROME_P450"/>
    <property type="match status" value="1"/>
</dbReference>
<evidence type="ECO:0000256" key="7">
    <source>
        <dbReference type="ARBA" id="ARBA00023033"/>
    </source>
</evidence>
<comment type="cofactor">
    <cofactor evidence="1 9">
        <name>heme</name>
        <dbReference type="ChEBI" id="CHEBI:30413"/>
    </cofactor>
</comment>
<feature type="binding site" description="axial binding residue" evidence="9">
    <location>
        <position position="450"/>
    </location>
    <ligand>
        <name>heme</name>
        <dbReference type="ChEBI" id="CHEBI:30413"/>
    </ligand>
    <ligandPart>
        <name>Fe</name>
        <dbReference type="ChEBI" id="CHEBI:18248"/>
    </ligandPart>
</feature>
<proteinExistence type="inferred from homology"/>
<comment type="function">
    <text evidence="8">May have a role in maturation, such as during flavor formation or other metabolite production specific to aging tissues.</text>
</comment>
<evidence type="ECO:0000313" key="12">
    <source>
        <dbReference type="Proteomes" id="UP000249390"/>
    </source>
</evidence>
<dbReference type="InterPro" id="IPR036396">
    <property type="entry name" value="Cyt_P450_sf"/>
</dbReference>
<comment type="caution">
    <text evidence="11">The sequence shown here is derived from an EMBL/GenBank/DDBJ whole genome shotgun (WGS) entry which is preliminary data.</text>
</comment>
<reference evidence="11 12" key="1">
    <citation type="submission" date="2018-06" db="EMBL/GenBank/DDBJ databases">
        <title>The Genome of Cuscuta australis (Dodder) Provides Insight into the Evolution of Plant Parasitism.</title>
        <authorList>
            <person name="Liu H."/>
        </authorList>
    </citation>
    <scope>NUCLEOTIDE SEQUENCE [LARGE SCALE GENOMIC DNA]</scope>
    <source>
        <strain evidence="12">cv. Yunnan</strain>
        <tissue evidence="11">Vines</tissue>
    </source>
</reference>
<dbReference type="GO" id="GO:0016705">
    <property type="term" value="F:oxidoreductase activity, acting on paired donors, with incorporation or reduction of molecular oxygen"/>
    <property type="evidence" value="ECO:0007669"/>
    <property type="project" value="InterPro"/>
</dbReference>
<dbReference type="InterPro" id="IPR001128">
    <property type="entry name" value="Cyt_P450"/>
</dbReference>
<dbReference type="Pfam" id="PF00067">
    <property type="entry name" value="p450"/>
    <property type="match status" value="1"/>
</dbReference>
<evidence type="ECO:0000256" key="5">
    <source>
        <dbReference type="ARBA" id="ARBA00023002"/>
    </source>
</evidence>
<dbReference type="EMBL" id="NQVE01000125">
    <property type="protein sequence ID" value="RAL46154.1"/>
    <property type="molecule type" value="Genomic_DNA"/>
</dbReference>
<dbReference type="GO" id="GO:0005506">
    <property type="term" value="F:iron ion binding"/>
    <property type="evidence" value="ECO:0007669"/>
    <property type="project" value="InterPro"/>
</dbReference>
<keyword evidence="6 9" id="KW-0408">Iron</keyword>